<dbReference type="Pfam" id="PF11951">
    <property type="entry name" value="Fungal_trans_2"/>
    <property type="match status" value="1"/>
</dbReference>
<dbReference type="PANTHER" id="PTHR37534:SF26">
    <property type="entry name" value="TRANSCRIPTION FACTOR, PUTATIVE-RELATED"/>
    <property type="match status" value="1"/>
</dbReference>
<dbReference type="EMBL" id="LHPM01000013">
    <property type="protein sequence ID" value="OAL65798.1"/>
    <property type="molecule type" value="Genomic_DNA"/>
</dbReference>
<keyword evidence="2" id="KW-0539">Nucleus</keyword>
<dbReference type="Proteomes" id="UP000243015">
    <property type="component" value="Unassembled WGS sequence"/>
</dbReference>
<comment type="subcellular location">
    <subcellularLocation>
        <location evidence="1">Nucleus</location>
    </subcellularLocation>
</comment>
<dbReference type="GO" id="GO:0003700">
    <property type="term" value="F:DNA-binding transcription factor activity"/>
    <property type="evidence" value="ECO:0007669"/>
    <property type="project" value="TreeGrafter"/>
</dbReference>
<accession>A0A178F0Y1</accession>
<proteinExistence type="predicted"/>
<evidence type="ECO:0000256" key="2">
    <source>
        <dbReference type="ARBA" id="ARBA00023242"/>
    </source>
</evidence>
<dbReference type="VEuPathDB" id="FungiDB:TERG_02150"/>
<protein>
    <submittedName>
        <fullName evidence="3">Uncharacterized protein</fullName>
    </submittedName>
</protein>
<dbReference type="AlphaFoldDB" id="A0A178F0Y1"/>
<reference evidence="3 4" key="1">
    <citation type="submission" date="2016-05" db="EMBL/GenBank/DDBJ databases">
        <title>Genome sequencing of Trichophyton rubrum CMCC(F)T1i isolated from hair.</title>
        <authorList>
            <person name="Zhan P."/>
            <person name="Tao Y."/>
            <person name="Liu W."/>
        </authorList>
    </citation>
    <scope>NUCLEOTIDE SEQUENCE [LARGE SCALE GENOMIC DNA]</scope>
    <source>
        <strain evidence="4">CMCC(F)T1i</strain>
    </source>
</reference>
<sequence>MNPASYRTDKKNLSMEFPSPFSTTVNDELAITVNPNLDLTGILSVAGLPGETSPLDHHHQFSPASVDCQLEREASLLMFYLDHIFQIQFPFYRPSLREGGRTWLLSLLTSTKPVYYATLSVAALYWSITIEQHDSNNKEQSHTLHAESDRHRSTALEELRVFIDKSNAYGMAEKLKASVSALACIMQLLFFECAANRIGHWIVYARTASSLLPDVLKMYESRVSVQNSGYSKSSYSLGTPLSTADRMDNDCLSPENEAALRFTANVFAWIDTVSCTSLDFHPISFDHRRLFEFPNSGMQQHMFFGCRNWAVSFLSESIELAHWKREKGTQNGFRIRELVSRAMDIEKRLEQRITEELHSHRDVAERLGLLFGNIAMPTNTTATVGSQWNNGGTSGNWNGNGEATTFYVTYVFAIATLLHLHVTVDGFNLDTPEIRNSVSRAVMAFKFLPDLGLMRYLTFPMLIAGCMADQELQQREIFRDLAIRVTALGGLDVEHHLASNGCRAVIQTLERVWQGIQENTFEAADWITVTGLLGQPICLLG</sequence>
<evidence type="ECO:0000256" key="1">
    <source>
        <dbReference type="ARBA" id="ARBA00004123"/>
    </source>
</evidence>
<evidence type="ECO:0000313" key="4">
    <source>
        <dbReference type="Proteomes" id="UP000243015"/>
    </source>
</evidence>
<dbReference type="GO" id="GO:0005634">
    <property type="term" value="C:nucleus"/>
    <property type="evidence" value="ECO:0007669"/>
    <property type="project" value="UniProtKB-SubCell"/>
</dbReference>
<dbReference type="PANTHER" id="PTHR37534">
    <property type="entry name" value="TRANSCRIPTIONAL ACTIVATOR PROTEIN UGA3"/>
    <property type="match status" value="1"/>
</dbReference>
<dbReference type="GO" id="GO:0045944">
    <property type="term" value="P:positive regulation of transcription by RNA polymerase II"/>
    <property type="evidence" value="ECO:0007669"/>
    <property type="project" value="TreeGrafter"/>
</dbReference>
<name>A0A178F0Y1_TRIRU</name>
<gene>
    <name evidence="3" type="ORF">A7C99_2898</name>
</gene>
<organism evidence="3 4">
    <name type="scientific">Trichophyton rubrum</name>
    <name type="common">Athlete's foot fungus</name>
    <name type="synonym">Epidermophyton rubrum</name>
    <dbReference type="NCBI Taxonomy" id="5551"/>
    <lineage>
        <taxon>Eukaryota</taxon>
        <taxon>Fungi</taxon>
        <taxon>Dikarya</taxon>
        <taxon>Ascomycota</taxon>
        <taxon>Pezizomycotina</taxon>
        <taxon>Eurotiomycetes</taxon>
        <taxon>Eurotiomycetidae</taxon>
        <taxon>Onygenales</taxon>
        <taxon>Arthrodermataceae</taxon>
        <taxon>Trichophyton</taxon>
    </lineage>
</organism>
<comment type="caution">
    <text evidence="3">The sequence shown here is derived from an EMBL/GenBank/DDBJ whole genome shotgun (WGS) entry which is preliminary data.</text>
</comment>
<dbReference type="GO" id="GO:0000976">
    <property type="term" value="F:transcription cis-regulatory region binding"/>
    <property type="evidence" value="ECO:0007669"/>
    <property type="project" value="TreeGrafter"/>
</dbReference>
<evidence type="ECO:0000313" key="3">
    <source>
        <dbReference type="EMBL" id="OAL65798.1"/>
    </source>
</evidence>
<dbReference type="InterPro" id="IPR021858">
    <property type="entry name" value="Fun_TF"/>
</dbReference>